<dbReference type="SMART" id="SM00283">
    <property type="entry name" value="MA"/>
    <property type="match status" value="1"/>
</dbReference>
<evidence type="ECO:0000259" key="14">
    <source>
        <dbReference type="PROSITE" id="PS50111"/>
    </source>
</evidence>
<evidence type="ECO:0000256" key="7">
    <source>
        <dbReference type="ARBA" id="ARBA00023136"/>
    </source>
</evidence>
<dbReference type="InterPro" id="IPR004090">
    <property type="entry name" value="Chemotax_Me-accpt_rcpt"/>
</dbReference>
<dbReference type="InterPro" id="IPR047347">
    <property type="entry name" value="YvaQ-like_sensor"/>
</dbReference>
<keyword evidence="11" id="KW-0175">Coiled coil</keyword>
<evidence type="ECO:0000256" key="1">
    <source>
        <dbReference type="ARBA" id="ARBA00004236"/>
    </source>
</evidence>
<feature type="domain" description="Methyl-accepting transducer" evidence="14">
    <location>
        <begin position="269"/>
        <end position="505"/>
    </location>
</feature>
<dbReference type="Pfam" id="PF00672">
    <property type="entry name" value="HAMP"/>
    <property type="match status" value="1"/>
</dbReference>
<dbReference type="SUPFAM" id="SSF58104">
    <property type="entry name" value="Methyl-accepting chemotaxis protein (MCP) signaling domain"/>
    <property type="match status" value="1"/>
</dbReference>
<dbReference type="PANTHER" id="PTHR32089">
    <property type="entry name" value="METHYL-ACCEPTING CHEMOTAXIS PROTEIN MCPB"/>
    <property type="match status" value="1"/>
</dbReference>
<reference evidence="16" key="1">
    <citation type="submission" date="2022-06" db="EMBL/GenBank/DDBJ databases">
        <title>De novo draft assembly of the Pseudomonas mercurotoleraris sp. nov., isolated from the plants rhizosphere.</title>
        <authorList>
            <person name="Robas M."/>
            <person name="Gonzalez D."/>
            <person name="Fernandez V.M."/>
            <person name="Luna L."/>
            <person name="Provanza A."/>
            <person name="Jimenez P.A."/>
        </authorList>
    </citation>
    <scope>NUCLEOTIDE SEQUENCE</scope>
    <source>
        <strain evidence="16">SAICEUPSM</strain>
    </source>
</reference>
<feature type="domain" description="HAMP" evidence="15">
    <location>
        <begin position="212"/>
        <end position="264"/>
    </location>
</feature>
<accession>A0ABT2Y0I5</accession>
<dbReference type="PROSITE" id="PS50111">
    <property type="entry name" value="CHEMOTAXIS_TRANSDUC_2"/>
    <property type="match status" value="1"/>
</dbReference>
<feature type="region of interest" description="Disordered" evidence="12">
    <location>
        <begin position="319"/>
        <end position="338"/>
    </location>
</feature>
<dbReference type="Pfam" id="PF00015">
    <property type="entry name" value="MCPsignal"/>
    <property type="match status" value="1"/>
</dbReference>
<dbReference type="Gene3D" id="6.10.340.10">
    <property type="match status" value="1"/>
</dbReference>
<evidence type="ECO:0000256" key="13">
    <source>
        <dbReference type="SAM" id="Phobius"/>
    </source>
</evidence>
<dbReference type="SMART" id="SM00304">
    <property type="entry name" value="HAMP"/>
    <property type="match status" value="2"/>
</dbReference>
<organism evidence="16 17">
    <name type="scientific">Pseudomonas mercuritolerans</name>
    <dbReference type="NCBI Taxonomy" id="2951809"/>
    <lineage>
        <taxon>Bacteria</taxon>
        <taxon>Pseudomonadati</taxon>
        <taxon>Pseudomonadota</taxon>
        <taxon>Gammaproteobacteria</taxon>
        <taxon>Pseudomonadales</taxon>
        <taxon>Pseudomonadaceae</taxon>
        <taxon>Pseudomonas</taxon>
    </lineage>
</organism>
<keyword evidence="5 13" id="KW-0812">Transmembrane</keyword>
<protein>
    <submittedName>
        <fullName evidence="16">Methyl-accepting chemotaxis protein</fullName>
    </submittedName>
</protein>
<evidence type="ECO:0000256" key="9">
    <source>
        <dbReference type="ARBA" id="ARBA00029447"/>
    </source>
</evidence>
<dbReference type="RefSeq" id="WP_263471314.1">
    <property type="nucleotide sequence ID" value="NZ_JAMSHA010000009.1"/>
</dbReference>
<comment type="similarity">
    <text evidence="9">Belongs to the methyl-accepting chemotaxis (MCP) protein family.</text>
</comment>
<feature type="transmembrane region" description="Helical" evidence="13">
    <location>
        <begin position="190"/>
        <end position="210"/>
    </location>
</feature>
<feature type="coiled-coil region" evidence="11">
    <location>
        <begin position="291"/>
        <end position="318"/>
    </location>
</feature>
<evidence type="ECO:0000256" key="12">
    <source>
        <dbReference type="SAM" id="MobiDB-lite"/>
    </source>
</evidence>
<dbReference type="PANTHER" id="PTHR32089:SF120">
    <property type="entry name" value="METHYL-ACCEPTING CHEMOTAXIS PROTEIN TLPQ"/>
    <property type="match status" value="1"/>
</dbReference>
<evidence type="ECO:0000259" key="15">
    <source>
        <dbReference type="PROSITE" id="PS50885"/>
    </source>
</evidence>
<evidence type="ECO:0000313" key="17">
    <source>
        <dbReference type="Proteomes" id="UP001063475"/>
    </source>
</evidence>
<keyword evidence="7 13" id="KW-0472">Membrane</keyword>
<dbReference type="PRINTS" id="PR00260">
    <property type="entry name" value="CHEMTRNSDUCR"/>
</dbReference>
<keyword evidence="2" id="KW-1003">Cell membrane</keyword>
<dbReference type="Proteomes" id="UP001063475">
    <property type="component" value="Unassembled WGS sequence"/>
</dbReference>
<evidence type="ECO:0000256" key="5">
    <source>
        <dbReference type="ARBA" id="ARBA00022692"/>
    </source>
</evidence>
<dbReference type="PROSITE" id="PS50885">
    <property type="entry name" value="HAMP"/>
    <property type="match status" value="1"/>
</dbReference>
<dbReference type="Pfam" id="PF12729">
    <property type="entry name" value="4HB_MCP_1"/>
    <property type="match status" value="1"/>
</dbReference>
<keyword evidence="4" id="KW-0145">Chemotaxis</keyword>
<keyword evidence="8 10" id="KW-0807">Transducer</keyword>
<evidence type="ECO:0000256" key="4">
    <source>
        <dbReference type="ARBA" id="ARBA00022500"/>
    </source>
</evidence>
<comment type="caution">
    <text evidence="16">The sequence shown here is derived from an EMBL/GenBank/DDBJ whole genome shotgun (WGS) entry which is preliminary data.</text>
</comment>
<feature type="transmembrane region" description="Helical" evidence="13">
    <location>
        <begin position="12"/>
        <end position="31"/>
    </location>
</feature>
<evidence type="ECO:0000256" key="8">
    <source>
        <dbReference type="ARBA" id="ARBA00023224"/>
    </source>
</evidence>
<sequence length="541" mass="57988">MLLRQLNIAPRAALGFALIAVLVALLGVFALGQMSSIRDSEVAVENRWLPSIRGGDEIRELMLRIRTISLRMALDQDPANIATYRGQMDTRDKELSEKIAAYDKLVDTAEGQQLYDQFKKTFAAYRTGIAQSFTLAEQGKRDELTKLLLVDMKTVVDGSGKQLNDLADLFARQVAAESEKSAAHYETSRTIVTLFIALAALATVALAMLLTRSIVRPLSSAVDAAESVAKGDLTRPIETHGNDEVSRLLKALATMQQNLRETLQGISGSATQLATAADELSAVTVDSTQGLQEQNNEIEQAATAVNEMTAAVEEIARNAVSTSDATRQSSQSAQLGQERVSETASAINALASDVQNTGELVQSLANQSQDIGKVLDVIRAIAEQTNLLALNAAIEAARAGESGRGFAVVADEVRALAYRTQQSTQEIEQMVQGMRSGSSQALESMQASASRAASTLVLAERAGEALVTITASVHEIHERNLVIASAAEEQAQVAREVDRNLVNIRDLSVRSAAGADQTSASSHELSQLANALQGMVRRFQL</sequence>
<keyword evidence="17" id="KW-1185">Reference proteome</keyword>
<dbReference type="InterPro" id="IPR024478">
    <property type="entry name" value="HlyB_4HB_MCP"/>
</dbReference>
<dbReference type="CDD" id="cd11386">
    <property type="entry name" value="MCP_signal"/>
    <property type="match status" value="1"/>
</dbReference>
<keyword evidence="3" id="KW-0488">Methylation</keyword>
<dbReference type="CDD" id="cd06225">
    <property type="entry name" value="HAMP"/>
    <property type="match status" value="1"/>
</dbReference>
<comment type="subcellular location">
    <subcellularLocation>
        <location evidence="1">Cell membrane</location>
    </subcellularLocation>
</comment>
<proteinExistence type="inferred from homology"/>
<evidence type="ECO:0000256" key="10">
    <source>
        <dbReference type="PROSITE-ProRule" id="PRU00284"/>
    </source>
</evidence>
<dbReference type="InterPro" id="IPR003660">
    <property type="entry name" value="HAMP_dom"/>
</dbReference>
<keyword evidence="6 13" id="KW-1133">Transmembrane helix</keyword>
<feature type="compositionally biased region" description="Polar residues" evidence="12">
    <location>
        <begin position="319"/>
        <end position="335"/>
    </location>
</feature>
<evidence type="ECO:0000313" key="16">
    <source>
        <dbReference type="EMBL" id="MCV2224455.1"/>
    </source>
</evidence>
<evidence type="ECO:0000256" key="6">
    <source>
        <dbReference type="ARBA" id="ARBA00022989"/>
    </source>
</evidence>
<name>A0ABT2Y0I5_9PSED</name>
<evidence type="ECO:0000256" key="11">
    <source>
        <dbReference type="SAM" id="Coils"/>
    </source>
</evidence>
<gene>
    <name evidence="16" type="ORF">ND528_23125</name>
</gene>
<dbReference type="InterPro" id="IPR004089">
    <property type="entry name" value="MCPsignal_dom"/>
</dbReference>
<dbReference type="EMBL" id="JAMSHA010000009">
    <property type="protein sequence ID" value="MCV2224455.1"/>
    <property type="molecule type" value="Genomic_DNA"/>
</dbReference>
<evidence type="ECO:0000256" key="3">
    <source>
        <dbReference type="ARBA" id="ARBA00022481"/>
    </source>
</evidence>
<evidence type="ECO:0000256" key="2">
    <source>
        <dbReference type="ARBA" id="ARBA00022475"/>
    </source>
</evidence>
<dbReference type="Gene3D" id="1.10.287.950">
    <property type="entry name" value="Methyl-accepting chemotaxis protein"/>
    <property type="match status" value="1"/>
</dbReference>
<dbReference type="CDD" id="cd19411">
    <property type="entry name" value="MCP2201-like_sensor"/>
    <property type="match status" value="1"/>
</dbReference>